<reference evidence="2" key="1">
    <citation type="journal article" date="2014" name="Int. J. Syst. Evol. Microbiol.">
        <title>Complete genome sequence of Corynebacterium casei LMG S-19264T (=DSM 44701T), isolated from a smear-ripened cheese.</title>
        <authorList>
            <consortium name="US DOE Joint Genome Institute (JGI-PGF)"/>
            <person name="Walter F."/>
            <person name="Albersmeier A."/>
            <person name="Kalinowski J."/>
            <person name="Ruckert C."/>
        </authorList>
    </citation>
    <scope>NUCLEOTIDE SEQUENCE</scope>
    <source>
        <strain evidence="2">CGMCC 1.15447</strain>
    </source>
</reference>
<name>A0A916RX81_9BACT</name>
<dbReference type="Proteomes" id="UP000648801">
    <property type="component" value="Unassembled WGS sequence"/>
</dbReference>
<proteinExistence type="predicted"/>
<feature type="signal peptide" evidence="1">
    <location>
        <begin position="1"/>
        <end position="18"/>
    </location>
</feature>
<keyword evidence="3" id="KW-1185">Reference proteome</keyword>
<comment type="caution">
    <text evidence="2">The sequence shown here is derived from an EMBL/GenBank/DDBJ whole genome shotgun (WGS) entry which is preliminary data.</text>
</comment>
<organism evidence="2 3">
    <name type="scientific">Edaphobacter acidisoli</name>
    <dbReference type="NCBI Taxonomy" id="2040573"/>
    <lineage>
        <taxon>Bacteria</taxon>
        <taxon>Pseudomonadati</taxon>
        <taxon>Acidobacteriota</taxon>
        <taxon>Terriglobia</taxon>
        <taxon>Terriglobales</taxon>
        <taxon>Acidobacteriaceae</taxon>
        <taxon>Edaphobacter</taxon>
    </lineage>
</organism>
<sequence length="247" mass="27433">MCKFMLCALLLVPASILAQSSPDMVTVVNVTTAKPGMSQQWEAGRKEHSTFHASQKDAWPVYVYQILTGDLTGSYASVEPEHHWSDFDAHESFDKLDEPEIAKSILPYSAGNTRALYIFRDDLSLDKPSSTPTKMISVHIYNVLPGHGKDFADAVKKINAAIQKTKYPARPSRVYELANGGEAPAYVHVIDDASWAAMQAPDKPLRDALKEAYGDSGPQVLDQLYHSCSKITTELWVYRPDLSYVPQ</sequence>
<evidence type="ECO:0000313" key="3">
    <source>
        <dbReference type="Proteomes" id="UP000648801"/>
    </source>
</evidence>
<dbReference type="EMBL" id="BMJB01000001">
    <property type="protein sequence ID" value="GGA71208.1"/>
    <property type="molecule type" value="Genomic_DNA"/>
</dbReference>
<evidence type="ECO:0000256" key="1">
    <source>
        <dbReference type="SAM" id="SignalP"/>
    </source>
</evidence>
<keyword evidence="1" id="KW-0732">Signal</keyword>
<feature type="chain" id="PRO_5037112117" description="EthD domain-containing protein" evidence="1">
    <location>
        <begin position="19"/>
        <end position="247"/>
    </location>
</feature>
<dbReference type="AlphaFoldDB" id="A0A916RX81"/>
<evidence type="ECO:0008006" key="4">
    <source>
        <dbReference type="Google" id="ProtNLM"/>
    </source>
</evidence>
<evidence type="ECO:0000313" key="2">
    <source>
        <dbReference type="EMBL" id="GGA71208.1"/>
    </source>
</evidence>
<protein>
    <recommendedName>
        <fullName evidence="4">EthD domain-containing protein</fullName>
    </recommendedName>
</protein>
<dbReference type="RefSeq" id="WP_188759444.1">
    <property type="nucleotide sequence ID" value="NZ_BMJB01000001.1"/>
</dbReference>
<gene>
    <name evidence="2" type="ORF">GCM10011507_23560</name>
</gene>
<reference evidence="2" key="2">
    <citation type="submission" date="2020-09" db="EMBL/GenBank/DDBJ databases">
        <authorList>
            <person name="Sun Q."/>
            <person name="Zhou Y."/>
        </authorList>
    </citation>
    <scope>NUCLEOTIDE SEQUENCE</scope>
    <source>
        <strain evidence="2">CGMCC 1.15447</strain>
    </source>
</reference>
<accession>A0A916RX81</accession>